<evidence type="ECO:0000313" key="3">
    <source>
        <dbReference type="Proteomes" id="UP000030321"/>
    </source>
</evidence>
<organism evidence="2 3">
    <name type="scientific">Microcystis aeruginosa NIES-44</name>
    <dbReference type="NCBI Taxonomy" id="449439"/>
    <lineage>
        <taxon>Bacteria</taxon>
        <taxon>Bacillati</taxon>
        <taxon>Cyanobacteriota</taxon>
        <taxon>Cyanophyceae</taxon>
        <taxon>Oscillatoriophycideae</taxon>
        <taxon>Chroococcales</taxon>
        <taxon>Microcystaceae</taxon>
        <taxon>Microcystis</taxon>
    </lineage>
</organism>
<reference evidence="2" key="2">
    <citation type="journal article" date="2015" name="Genome Announc.">
        <title>Whole Genome Sequence of the Non-Microcystin-Producing Microcystis aeruginosa Strain NIES-44.</title>
        <authorList>
            <person name="Okano K."/>
            <person name="Miyata N."/>
            <person name="Ozaki Y."/>
        </authorList>
    </citation>
    <scope>NUCLEOTIDE SEQUENCE</scope>
    <source>
        <strain evidence="2">NIES-44</strain>
    </source>
</reference>
<protein>
    <submittedName>
        <fullName evidence="2">Mobile element protein</fullName>
    </submittedName>
</protein>
<dbReference type="EMBL" id="BBPA01000030">
    <property type="protein sequence ID" value="GAL92879.1"/>
    <property type="molecule type" value="Genomic_DNA"/>
</dbReference>
<gene>
    <name evidence="1" type="ORF">N44_01431</name>
    <name evidence="2" type="ORF">N44_01566</name>
</gene>
<reference evidence="3" key="1">
    <citation type="journal article" date="2015" name="Genome">
        <title>Whole Genome Sequence of the Non-Microcystin-Producing Microcystis aeruginosa Strain NIES-44.</title>
        <authorList>
            <person name="Okano K."/>
            <person name="Miyata N."/>
            <person name="Ozaki Y."/>
        </authorList>
    </citation>
    <scope>NUCLEOTIDE SEQUENCE [LARGE SCALE GENOMIC DNA]</scope>
    <source>
        <strain evidence="3">NIES-44</strain>
    </source>
</reference>
<dbReference type="EMBL" id="BBPA01000029">
    <property type="protein sequence ID" value="GAL92873.1"/>
    <property type="molecule type" value="Genomic_DNA"/>
</dbReference>
<dbReference type="AlphaFoldDB" id="A0A0A1VTF8"/>
<comment type="caution">
    <text evidence="2">The sequence shown here is derived from an EMBL/GenBank/DDBJ whole genome shotgun (WGS) entry which is preliminary data.</text>
</comment>
<accession>A0A0A1VTF8</accession>
<name>A0A0A1VTF8_MICAE</name>
<sequence length="43" mass="5038">MVDSLYQWWETLRETEKQATEIIQIKMDNGLLGLKQISSPNKT</sequence>
<evidence type="ECO:0000313" key="2">
    <source>
        <dbReference type="EMBL" id="GAL92879.1"/>
    </source>
</evidence>
<evidence type="ECO:0000313" key="1">
    <source>
        <dbReference type="EMBL" id="GAL92873.1"/>
    </source>
</evidence>
<dbReference type="Proteomes" id="UP000030321">
    <property type="component" value="Unassembled WGS sequence"/>
</dbReference>
<proteinExistence type="predicted"/>